<protein>
    <submittedName>
        <fullName evidence="1">Chromosome 1, complete genome</fullName>
    </submittedName>
</protein>
<sequence>MSQLSTQAEVFRKTQMPLGIAAYFSRIMNHHVLVRLSPASYYLLYSSGPDCTPPS</sequence>
<evidence type="ECO:0000313" key="1">
    <source>
        <dbReference type="EMBL" id="SCB64534.1"/>
    </source>
</evidence>
<dbReference type="InParanoid" id="A0A1C3YIX2"/>
<proteinExistence type="predicted"/>
<name>A0A1C3YIX2_GIBZE</name>
<reference evidence="1 2" key="3">
    <citation type="journal article" date="2015" name="BMC Genomics">
        <title>The completed genome sequence of the pathogenic ascomycete fungus Fusarium graminearum.</title>
        <authorList>
            <person name="King R."/>
            <person name="Urban M."/>
            <person name="Hammond-Kosack M.C."/>
            <person name="Hassani-Pak K."/>
            <person name="Hammond-Kosack K.E."/>
        </authorList>
    </citation>
    <scope>NUCLEOTIDE SEQUENCE [LARGE SCALE GENOMIC DNA]</scope>
    <source>
        <strain evidence="2">ATCC MYA-4620 / CBS 123657 / FGSC 9075 / NRRL 31084 / PH-1</strain>
    </source>
</reference>
<accession>A0A1C3YIX2</accession>
<reference evidence="2" key="2">
    <citation type="journal article" date="2010" name="Nature">
        <title>Comparative genomics reveals mobile pathogenicity chromosomes in Fusarium.</title>
        <authorList>
            <person name="Ma L.J."/>
            <person name="van der Does H.C."/>
            <person name="Borkovich K.A."/>
            <person name="Coleman J.J."/>
            <person name="Daboussi M.J."/>
            <person name="Di Pietro A."/>
            <person name="Dufresne M."/>
            <person name="Freitag M."/>
            <person name="Grabherr M."/>
            <person name="Henrissat B."/>
            <person name="Houterman P.M."/>
            <person name="Kang S."/>
            <person name="Shim W.B."/>
            <person name="Woloshuk C."/>
            <person name="Xie X."/>
            <person name="Xu J.R."/>
            <person name="Antoniw J."/>
            <person name="Baker S.E."/>
            <person name="Bluhm B.H."/>
            <person name="Breakspear A."/>
            <person name="Brown D.W."/>
            <person name="Butchko R.A."/>
            <person name="Chapman S."/>
            <person name="Coulson R."/>
            <person name="Coutinho P.M."/>
            <person name="Danchin E.G."/>
            <person name="Diener A."/>
            <person name="Gale L.R."/>
            <person name="Gardiner D.M."/>
            <person name="Goff S."/>
            <person name="Hammond-Kosack K.E."/>
            <person name="Hilburn K."/>
            <person name="Hua-Van A."/>
            <person name="Jonkers W."/>
            <person name="Kazan K."/>
            <person name="Kodira C.D."/>
            <person name="Koehrsen M."/>
            <person name="Kumar L."/>
            <person name="Lee Y.H."/>
            <person name="Li L."/>
            <person name="Manners J.M."/>
            <person name="Miranda-Saavedra D."/>
            <person name="Mukherjee M."/>
            <person name="Park G."/>
            <person name="Park J."/>
            <person name="Park S.Y."/>
            <person name="Proctor R.H."/>
            <person name="Regev A."/>
            <person name="Ruiz-Roldan M.C."/>
            <person name="Sain D."/>
            <person name="Sakthikumar S."/>
            <person name="Sykes S."/>
            <person name="Schwartz D.C."/>
            <person name="Turgeon B.G."/>
            <person name="Wapinski I."/>
            <person name="Yoder O."/>
            <person name="Young S."/>
            <person name="Zeng Q."/>
            <person name="Zhou S."/>
            <person name="Galagan J."/>
            <person name="Cuomo C.A."/>
            <person name="Kistler H.C."/>
            <person name="Rep M."/>
        </authorList>
    </citation>
    <scope>GENOME REANNOTATION</scope>
    <source>
        <strain evidence="2">ATCC MYA-4620 / CBS 123657 / FGSC 9075 / NRRL 31084 / PH-1</strain>
    </source>
</reference>
<gene>
    <name evidence="1" type="ORF">FGRAMPH1_01T07047</name>
</gene>
<dbReference type="EMBL" id="HG970332">
    <property type="protein sequence ID" value="SCB64534.1"/>
    <property type="molecule type" value="Genomic_DNA"/>
</dbReference>
<reference evidence="2" key="1">
    <citation type="journal article" date="2007" name="Science">
        <title>The Fusarium graminearum genome reveals a link between localized polymorphism and pathogen specialization.</title>
        <authorList>
            <person name="Cuomo C.A."/>
            <person name="Gueldener U."/>
            <person name="Xu J.-R."/>
            <person name="Trail F."/>
            <person name="Turgeon B.G."/>
            <person name="Di Pietro A."/>
            <person name="Walton J.D."/>
            <person name="Ma L.-J."/>
            <person name="Baker S.E."/>
            <person name="Rep M."/>
            <person name="Adam G."/>
            <person name="Antoniw J."/>
            <person name="Baldwin T."/>
            <person name="Calvo S.E."/>
            <person name="Chang Y.-L."/>
            <person name="DeCaprio D."/>
            <person name="Gale L.R."/>
            <person name="Gnerre S."/>
            <person name="Goswami R.S."/>
            <person name="Hammond-Kosack K."/>
            <person name="Harris L.J."/>
            <person name="Hilburn K."/>
            <person name="Kennell J.C."/>
            <person name="Kroken S."/>
            <person name="Magnuson J.K."/>
            <person name="Mannhaupt G."/>
            <person name="Mauceli E.W."/>
            <person name="Mewes H.-W."/>
            <person name="Mitterbauer R."/>
            <person name="Muehlbauer G."/>
            <person name="Muensterkoetter M."/>
            <person name="Nelson D."/>
            <person name="O'Donnell K."/>
            <person name="Ouellet T."/>
            <person name="Qi W."/>
            <person name="Quesneville H."/>
            <person name="Roncero M.I.G."/>
            <person name="Seong K.-Y."/>
            <person name="Tetko I.V."/>
            <person name="Urban M."/>
            <person name="Waalwijk C."/>
            <person name="Ward T.J."/>
            <person name="Yao J."/>
            <person name="Birren B.W."/>
            <person name="Kistler H.C."/>
        </authorList>
    </citation>
    <scope>NUCLEOTIDE SEQUENCE [LARGE SCALE GENOMIC DNA]</scope>
    <source>
        <strain evidence="2">ATCC MYA-4620 / CBS 123657 / FGSC 9075 / NRRL 31084 / PH-1</strain>
    </source>
</reference>
<organism evidence="1 2">
    <name type="scientific">Gibberella zeae (strain ATCC MYA-4620 / CBS 123657 / FGSC 9075 / NRRL 31084 / PH-1)</name>
    <name type="common">Wheat head blight fungus</name>
    <name type="synonym">Fusarium graminearum</name>
    <dbReference type="NCBI Taxonomy" id="229533"/>
    <lineage>
        <taxon>Eukaryota</taxon>
        <taxon>Fungi</taxon>
        <taxon>Dikarya</taxon>
        <taxon>Ascomycota</taxon>
        <taxon>Pezizomycotina</taxon>
        <taxon>Sordariomycetes</taxon>
        <taxon>Hypocreomycetidae</taxon>
        <taxon>Hypocreales</taxon>
        <taxon>Nectriaceae</taxon>
        <taxon>Fusarium</taxon>
    </lineage>
</organism>
<dbReference type="Proteomes" id="UP000070720">
    <property type="component" value="Chromosome 1"/>
</dbReference>
<keyword evidence="2" id="KW-1185">Reference proteome</keyword>
<evidence type="ECO:0000313" key="2">
    <source>
        <dbReference type="Proteomes" id="UP000070720"/>
    </source>
</evidence>
<dbReference type="AlphaFoldDB" id="A0A1C3YIX2"/>
<dbReference type="VEuPathDB" id="FungiDB:FGRAMPH1_01G07047"/>